<comment type="caution">
    <text evidence="2">The sequence shown here is derived from an EMBL/GenBank/DDBJ whole genome shotgun (WGS) entry which is preliminary data.</text>
</comment>
<feature type="compositionally biased region" description="Low complexity" evidence="1">
    <location>
        <begin position="203"/>
        <end position="212"/>
    </location>
</feature>
<evidence type="ECO:0000313" key="3">
    <source>
        <dbReference type="Proteomes" id="UP000299102"/>
    </source>
</evidence>
<evidence type="ECO:0000256" key="1">
    <source>
        <dbReference type="SAM" id="MobiDB-lite"/>
    </source>
</evidence>
<dbReference type="EMBL" id="BGZK01000577">
    <property type="protein sequence ID" value="GBP51214.1"/>
    <property type="molecule type" value="Genomic_DNA"/>
</dbReference>
<keyword evidence="3" id="KW-1185">Reference proteome</keyword>
<proteinExistence type="predicted"/>
<accession>A0A4C1WM74</accession>
<dbReference type="AlphaFoldDB" id="A0A4C1WM74"/>
<feature type="region of interest" description="Disordered" evidence="1">
    <location>
        <begin position="163"/>
        <end position="218"/>
    </location>
</feature>
<protein>
    <submittedName>
        <fullName evidence="2">Uncharacterized protein</fullName>
    </submittedName>
</protein>
<name>A0A4C1WM74_EUMVA</name>
<sequence>MEVARIPAGSTLPSLLIQARTYTPPDIYAPFGVSGLVPFSHCDWLKFKYGRINLTVDLREGRPSTATIEDKINAVQLMIETDKRVTHRQSHTSLGIANYRSQYALRNTKKKGLKQRNNAQKKNKNHWVLRLKFLEISFSKKQVVHRRVAVRVSAAALGRGDAGASSLRKDLVGMTSPSVEETRAQLSRDQRTRPPRRPERARPSTSTTTTTHVARHRHYARHEQFPNGAVSRTELGSFEIIT</sequence>
<evidence type="ECO:0000313" key="2">
    <source>
        <dbReference type="EMBL" id="GBP51214.1"/>
    </source>
</evidence>
<dbReference type="OrthoDB" id="10017160at2759"/>
<dbReference type="Proteomes" id="UP000299102">
    <property type="component" value="Unassembled WGS sequence"/>
</dbReference>
<reference evidence="2 3" key="1">
    <citation type="journal article" date="2019" name="Commun. Biol.">
        <title>The bagworm genome reveals a unique fibroin gene that provides high tensile strength.</title>
        <authorList>
            <person name="Kono N."/>
            <person name="Nakamura H."/>
            <person name="Ohtoshi R."/>
            <person name="Tomita M."/>
            <person name="Numata K."/>
            <person name="Arakawa K."/>
        </authorList>
    </citation>
    <scope>NUCLEOTIDE SEQUENCE [LARGE SCALE GENOMIC DNA]</scope>
</reference>
<feature type="compositionally biased region" description="Basic and acidic residues" evidence="1">
    <location>
        <begin position="180"/>
        <end position="202"/>
    </location>
</feature>
<organism evidence="2 3">
    <name type="scientific">Eumeta variegata</name>
    <name type="common">Bagworm moth</name>
    <name type="synonym">Eumeta japonica</name>
    <dbReference type="NCBI Taxonomy" id="151549"/>
    <lineage>
        <taxon>Eukaryota</taxon>
        <taxon>Metazoa</taxon>
        <taxon>Ecdysozoa</taxon>
        <taxon>Arthropoda</taxon>
        <taxon>Hexapoda</taxon>
        <taxon>Insecta</taxon>
        <taxon>Pterygota</taxon>
        <taxon>Neoptera</taxon>
        <taxon>Endopterygota</taxon>
        <taxon>Lepidoptera</taxon>
        <taxon>Glossata</taxon>
        <taxon>Ditrysia</taxon>
        <taxon>Tineoidea</taxon>
        <taxon>Psychidae</taxon>
        <taxon>Oiketicinae</taxon>
        <taxon>Eumeta</taxon>
    </lineage>
</organism>
<gene>
    <name evidence="2" type="ORF">EVAR_85425_1</name>
</gene>